<evidence type="ECO:0000256" key="7">
    <source>
        <dbReference type="ARBA" id="ARBA00022737"/>
    </source>
</evidence>
<evidence type="ECO:0000256" key="14">
    <source>
        <dbReference type="RuleBase" id="RU004208"/>
    </source>
</evidence>
<dbReference type="Pfam" id="PF00085">
    <property type="entry name" value="Thioredoxin"/>
    <property type="match status" value="2"/>
</dbReference>
<gene>
    <name evidence="18" type="ORF">CC1G_00344</name>
</gene>
<dbReference type="OrthoDB" id="427280at2759"/>
<evidence type="ECO:0000256" key="9">
    <source>
        <dbReference type="ARBA" id="ARBA00023157"/>
    </source>
</evidence>
<comment type="catalytic activity">
    <reaction evidence="1 15">
        <text>Catalyzes the rearrangement of -S-S- bonds in proteins.</text>
        <dbReference type="EC" id="5.3.4.1"/>
    </reaction>
</comment>
<evidence type="ECO:0000256" key="13">
    <source>
        <dbReference type="PIRSR" id="PIRSR605792-51"/>
    </source>
</evidence>
<feature type="compositionally biased region" description="Basic and acidic residues" evidence="16">
    <location>
        <begin position="476"/>
        <end position="503"/>
    </location>
</feature>
<keyword evidence="7" id="KW-0677">Repeat</keyword>
<dbReference type="CDD" id="cd02995">
    <property type="entry name" value="PDI_a_PDI_a'_C"/>
    <property type="match status" value="1"/>
</dbReference>
<dbReference type="InterPro" id="IPR036249">
    <property type="entry name" value="Thioredoxin-like_sf"/>
</dbReference>
<sequence>MRLVVPASFLTLASLVFAEAASDVISLTAANFESSVNSEPLLLVEFFAPWCGHCKALAPHYEEAATTLKEKNIKLAKVDCVEEADLCQSKGIQGYPTLKVYRNGKDSEYNGPRKADGIVSYMVKQSLPAVSDVTADKHEEFTKADKIVAIAYLPSSTAAPAPEFSAAAEAHRDDYLFGIVTDQDVAAAAGVTPPAIVVYRSFDEPRTEYPYPVSGTNKKELEDWIAELAIPIIDEVNGETYGLYAKSGKPLAYLFIDPSKPEKDAQIELIKPVAKKYKSKVNFVWIDAVKYGDHGKALNLPDTNWPSFVVQDLDKQLKYPFDQTKAITTEAIGEFLESYVTGKLEPSLKSQPIPETQDEPVYTLVGKNFEEVVFDDSKDVFVEFYATWCGHCKRLKPTWDQLGEKYAAIKDKIVIAKFEVPENDLPPTVPFRISGFPTLKFKAAGSKEFVDYEGDRSLESLVSFVEANAKNSLEIPKAEPKADEPEAQKPVEKEAEGIHREEL</sequence>
<dbReference type="InterPro" id="IPR013766">
    <property type="entry name" value="Thioredoxin_domain"/>
</dbReference>
<dbReference type="Proteomes" id="UP000001861">
    <property type="component" value="Unassembled WGS sequence"/>
</dbReference>
<feature type="domain" description="Thioredoxin" evidence="17">
    <location>
        <begin position="1"/>
        <end position="128"/>
    </location>
</feature>
<evidence type="ECO:0000256" key="6">
    <source>
        <dbReference type="ARBA" id="ARBA00022729"/>
    </source>
</evidence>
<dbReference type="FunFam" id="3.40.30.10:FF:000139">
    <property type="entry name" value="Protein disulfide-isomerase"/>
    <property type="match status" value="1"/>
</dbReference>
<feature type="domain" description="Thioredoxin" evidence="17">
    <location>
        <begin position="339"/>
        <end position="470"/>
    </location>
</feature>
<evidence type="ECO:0000256" key="10">
    <source>
        <dbReference type="ARBA" id="ARBA00023235"/>
    </source>
</evidence>
<evidence type="ECO:0000256" key="8">
    <source>
        <dbReference type="ARBA" id="ARBA00022824"/>
    </source>
</evidence>
<dbReference type="CDD" id="cd02961">
    <property type="entry name" value="PDI_a_family"/>
    <property type="match status" value="1"/>
</dbReference>
<proteinExistence type="inferred from homology"/>
<keyword evidence="8" id="KW-0256">Endoplasmic reticulum</keyword>
<comment type="function">
    <text evidence="2">Participates in the folding of proteins containing disulfide bonds, may be involved in glycosylation, prolyl hydroxylation and triglyceride transfer.</text>
</comment>
<dbReference type="AlphaFoldDB" id="A8NXM1"/>
<dbReference type="Gene3D" id="3.40.30.10">
    <property type="entry name" value="Glutaredoxin"/>
    <property type="match status" value="4"/>
</dbReference>
<dbReference type="EMBL" id="AACS02000005">
    <property type="protein sequence ID" value="EAU84825.1"/>
    <property type="molecule type" value="Genomic_DNA"/>
</dbReference>
<dbReference type="SUPFAM" id="SSF52833">
    <property type="entry name" value="Thioredoxin-like"/>
    <property type="match status" value="4"/>
</dbReference>
<keyword evidence="6 15" id="KW-0732">Signal</keyword>
<keyword evidence="9 13" id="KW-1015">Disulfide bond</keyword>
<dbReference type="KEGG" id="cci:CC1G_00344"/>
<evidence type="ECO:0000256" key="4">
    <source>
        <dbReference type="ARBA" id="ARBA00006347"/>
    </source>
</evidence>
<dbReference type="GO" id="GO:0034976">
    <property type="term" value="P:response to endoplasmic reticulum stress"/>
    <property type="evidence" value="ECO:0007669"/>
    <property type="project" value="TreeGrafter"/>
</dbReference>
<accession>A8NXM1</accession>
<name>A8NXM1_COPC7</name>
<evidence type="ECO:0000256" key="2">
    <source>
        <dbReference type="ARBA" id="ARBA00002692"/>
    </source>
</evidence>
<evidence type="ECO:0000313" key="18">
    <source>
        <dbReference type="EMBL" id="EAU84825.1"/>
    </source>
</evidence>
<dbReference type="InterPro" id="IPR005788">
    <property type="entry name" value="PDI_thioredoxin-like_dom"/>
</dbReference>
<evidence type="ECO:0000256" key="1">
    <source>
        <dbReference type="ARBA" id="ARBA00001182"/>
    </source>
</evidence>
<dbReference type="PROSITE" id="PS00194">
    <property type="entry name" value="THIOREDOXIN_1"/>
    <property type="match status" value="2"/>
</dbReference>
<dbReference type="GO" id="GO:0005788">
    <property type="term" value="C:endoplasmic reticulum lumen"/>
    <property type="evidence" value="ECO:0007669"/>
    <property type="project" value="UniProtKB-SubCell"/>
</dbReference>
<evidence type="ECO:0000256" key="3">
    <source>
        <dbReference type="ARBA" id="ARBA00004319"/>
    </source>
</evidence>
<feature type="chain" id="PRO_5005121992" description="Protein disulfide-isomerase" evidence="15">
    <location>
        <begin position="19"/>
        <end position="503"/>
    </location>
</feature>
<dbReference type="NCBIfam" id="TIGR01126">
    <property type="entry name" value="pdi_dom"/>
    <property type="match status" value="1"/>
</dbReference>
<dbReference type="PANTHER" id="PTHR18929">
    <property type="entry name" value="PROTEIN DISULFIDE ISOMERASE"/>
    <property type="match status" value="1"/>
</dbReference>
<organism evidence="18 19">
    <name type="scientific">Coprinopsis cinerea (strain Okayama-7 / 130 / ATCC MYA-4618 / FGSC 9003)</name>
    <name type="common">Inky cap fungus</name>
    <name type="synonym">Hormographiella aspergillata</name>
    <dbReference type="NCBI Taxonomy" id="240176"/>
    <lineage>
        <taxon>Eukaryota</taxon>
        <taxon>Fungi</taxon>
        <taxon>Dikarya</taxon>
        <taxon>Basidiomycota</taxon>
        <taxon>Agaricomycotina</taxon>
        <taxon>Agaricomycetes</taxon>
        <taxon>Agaricomycetidae</taxon>
        <taxon>Agaricales</taxon>
        <taxon>Agaricineae</taxon>
        <taxon>Psathyrellaceae</taxon>
        <taxon>Coprinopsis</taxon>
    </lineage>
</organism>
<evidence type="ECO:0000256" key="12">
    <source>
        <dbReference type="ARBA" id="ARBA00039846"/>
    </source>
</evidence>
<dbReference type="GO" id="GO:0003756">
    <property type="term" value="F:protein disulfide isomerase activity"/>
    <property type="evidence" value="ECO:0007669"/>
    <property type="project" value="UniProtKB-EC"/>
</dbReference>
<dbReference type="VEuPathDB" id="FungiDB:CC1G_00344"/>
<dbReference type="GO" id="GO:0006457">
    <property type="term" value="P:protein folding"/>
    <property type="evidence" value="ECO:0007669"/>
    <property type="project" value="TreeGrafter"/>
</dbReference>
<feature type="signal peptide" evidence="15">
    <location>
        <begin position="1"/>
        <end position="18"/>
    </location>
</feature>
<dbReference type="STRING" id="240176.A8NXM1"/>
<dbReference type="GeneID" id="6013764"/>
<comment type="caution">
    <text evidence="18">The sequence shown here is derived from an EMBL/GenBank/DDBJ whole genome shotgun (WGS) entry which is preliminary data.</text>
</comment>
<dbReference type="eggNOG" id="KOG0190">
    <property type="taxonomic scope" value="Eukaryota"/>
</dbReference>
<feature type="region of interest" description="Disordered" evidence="16">
    <location>
        <begin position="474"/>
        <end position="503"/>
    </location>
</feature>
<comment type="subcellular location">
    <subcellularLocation>
        <location evidence="3">Endoplasmic reticulum lumen</location>
    </subcellularLocation>
</comment>
<dbReference type="Pfam" id="PF13848">
    <property type="entry name" value="Thioredoxin_6"/>
    <property type="match status" value="1"/>
</dbReference>
<dbReference type="OMA" id="FFGMKKD"/>
<dbReference type="InterPro" id="IPR005792">
    <property type="entry name" value="Prot_disulphide_isomerase"/>
</dbReference>
<dbReference type="InterPro" id="IPR017937">
    <property type="entry name" value="Thioredoxin_CS"/>
</dbReference>
<evidence type="ECO:0000256" key="16">
    <source>
        <dbReference type="SAM" id="MobiDB-lite"/>
    </source>
</evidence>
<dbReference type="CDD" id="cd02982">
    <property type="entry name" value="PDI_b'_family"/>
    <property type="match status" value="1"/>
</dbReference>
<keyword evidence="10 15" id="KW-0413">Isomerase</keyword>
<dbReference type="PRINTS" id="PR00421">
    <property type="entry name" value="THIOREDOXIN"/>
</dbReference>
<dbReference type="CDD" id="cd02981">
    <property type="entry name" value="PDI_b_family"/>
    <property type="match status" value="1"/>
</dbReference>
<dbReference type="FunFam" id="3.40.30.10:FF:000185">
    <property type="entry name" value="Protein disulfide-isomerase"/>
    <property type="match status" value="1"/>
</dbReference>
<dbReference type="PANTHER" id="PTHR18929:SF132">
    <property type="entry name" value="PROTEIN DISULFIDE-ISOMERASE A3"/>
    <property type="match status" value="1"/>
</dbReference>
<feature type="disulfide bond" description="Redox-active" evidence="13">
    <location>
        <begin position="51"/>
        <end position="54"/>
    </location>
</feature>
<dbReference type="EC" id="5.3.4.1" evidence="5 15"/>
<dbReference type="InParanoid" id="A8NXM1"/>
<dbReference type="RefSeq" id="XP_001837208.1">
    <property type="nucleotide sequence ID" value="XM_001837156.2"/>
</dbReference>
<reference evidence="18 19" key="1">
    <citation type="journal article" date="2010" name="Proc. Natl. Acad. Sci. U.S.A.">
        <title>Insights into evolution of multicellular fungi from the assembled chromosomes of the mushroom Coprinopsis cinerea (Coprinus cinereus).</title>
        <authorList>
            <person name="Stajich J.E."/>
            <person name="Wilke S.K."/>
            <person name="Ahren D."/>
            <person name="Au C.H."/>
            <person name="Birren B.W."/>
            <person name="Borodovsky M."/>
            <person name="Burns C."/>
            <person name="Canback B."/>
            <person name="Casselton L.A."/>
            <person name="Cheng C.K."/>
            <person name="Deng J."/>
            <person name="Dietrich F.S."/>
            <person name="Fargo D.C."/>
            <person name="Farman M.L."/>
            <person name="Gathman A.C."/>
            <person name="Goldberg J."/>
            <person name="Guigo R."/>
            <person name="Hoegger P.J."/>
            <person name="Hooker J.B."/>
            <person name="Huggins A."/>
            <person name="James T.Y."/>
            <person name="Kamada T."/>
            <person name="Kilaru S."/>
            <person name="Kodira C."/>
            <person name="Kues U."/>
            <person name="Kupfer D."/>
            <person name="Kwan H.S."/>
            <person name="Lomsadze A."/>
            <person name="Li W."/>
            <person name="Lilly W.W."/>
            <person name="Ma L.J."/>
            <person name="Mackey A.J."/>
            <person name="Manning G."/>
            <person name="Martin F."/>
            <person name="Muraguchi H."/>
            <person name="Natvig D.O."/>
            <person name="Palmerini H."/>
            <person name="Ramesh M.A."/>
            <person name="Rehmeyer C.J."/>
            <person name="Roe B.A."/>
            <person name="Shenoy N."/>
            <person name="Stanke M."/>
            <person name="Ter-Hovhannisyan V."/>
            <person name="Tunlid A."/>
            <person name="Velagapudi R."/>
            <person name="Vision T.J."/>
            <person name="Zeng Q."/>
            <person name="Zolan M.E."/>
            <person name="Pukkila P.J."/>
        </authorList>
    </citation>
    <scope>NUCLEOTIDE SEQUENCE [LARGE SCALE GENOMIC DNA]</scope>
    <source>
        <strain evidence="19">Okayama-7 / 130 / ATCC MYA-4618 / FGSC 9003</strain>
    </source>
</reference>
<dbReference type="NCBIfam" id="TIGR01130">
    <property type="entry name" value="ER_PDI_fam"/>
    <property type="match status" value="1"/>
</dbReference>
<protein>
    <recommendedName>
        <fullName evidence="12 15">Protein disulfide-isomerase</fullName>
        <ecNumber evidence="5 15">5.3.4.1</ecNumber>
    </recommendedName>
</protein>
<dbReference type="FunCoup" id="A8NXM1">
    <property type="interactions" value="223"/>
</dbReference>
<keyword evidence="11 13" id="KW-0676">Redox-active center</keyword>
<evidence type="ECO:0000259" key="17">
    <source>
        <dbReference type="PROSITE" id="PS51352"/>
    </source>
</evidence>
<evidence type="ECO:0000256" key="15">
    <source>
        <dbReference type="RuleBase" id="RU361130"/>
    </source>
</evidence>
<comment type="similarity">
    <text evidence="4 14">Belongs to the protein disulfide isomerase family.</text>
</comment>
<feature type="disulfide bond" description="Redox-active" evidence="13">
    <location>
        <begin position="389"/>
        <end position="392"/>
    </location>
</feature>
<evidence type="ECO:0000256" key="11">
    <source>
        <dbReference type="ARBA" id="ARBA00023284"/>
    </source>
</evidence>
<evidence type="ECO:0000256" key="5">
    <source>
        <dbReference type="ARBA" id="ARBA00012723"/>
    </source>
</evidence>
<evidence type="ECO:0000313" key="19">
    <source>
        <dbReference type="Proteomes" id="UP000001861"/>
    </source>
</evidence>
<dbReference type="PROSITE" id="PS51352">
    <property type="entry name" value="THIOREDOXIN_2"/>
    <property type="match status" value="2"/>
</dbReference>
<dbReference type="FunFam" id="3.40.30.10:FF:000017">
    <property type="entry name" value="Protein disulfide-isomerase A4"/>
    <property type="match status" value="1"/>
</dbReference>
<keyword evidence="19" id="KW-1185">Reference proteome</keyword>